<feature type="compositionally biased region" description="Polar residues" evidence="1">
    <location>
        <begin position="96"/>
        <end position="107"/>
    </location>
</feature>
<keyword evidence="3" id="KW-1185">Reference proteome</keyword>
<accession>A0ABY1NIG8</accession>
<comment type="caution">
    <text evidence="2">The sequence shown here is derived from an EMBL/GenBank/DDBJ whole genome shotgun (WGS) entry which is preliminary data.</text>
</comment>
<protein>
    <submittedName>
        <fullName evidence="2">Uncharacterized conserved protein YibQ, putative polysaccharide deacetylase 2 family</fullName>
    </submittedName>
</protein>
<dbReference type="RefSeq" id="WP_283424923.1">
    <property type="nucleotide sequence ID" value="NZ_FXTY01000002.1"/>
</dbReference>
<dbReference type="SUPFAM" id="SSF88713">
    <property type="entry name" value="Glycoside hydrolase/deacetylase"/>
    <property type="match status" value="1"/>
</dbReference>
<sequence>MFRGLMSGVFWGAILVGGVLAVTSLLSPLPATVKPQTNTDAPKASDEAAPEIGAMETESQADAAVEEATAAVTPAADSSDAPPLSGTDSAPKPETGTETTALAVPDTTSTDGAVALNEETPVLPNPQAETPAAPVPDSELSISTNPPQPAAPDVAENEVFPTPSEENAETDTTDSLVTEAAPIEDAEDITPQAEAAEEEMVEDASDAESLLKPATDLNETFEQRTSTRLPTVGANEDDSVETLSSRPVEANAEQFENAEEKPVMAIVLIDTGEQAFDIEALESFPYPLSIAVSTLDPNVAEKSADYRTRGFEVLAMLDMPTDATASDVEQALQAHLSVSDAFVGVMEGMDDGLQGSKEISDQVTQALLSSGHGLLMLANGLNTAQKLAAKEGVPSATVFRDFDDKGQTAVVMRRFLDQAAFKAGQEQGVVMVGRLRDEAISALLLWALQDRAGTVAMAPVSATFDTIN</sequence>
<dbReference type="EMBL" id="FXTY01000002">
    <property type="protein sequence ID" value="SMP10688.1"/>
    <property type="molecule type" value="Genomic_DNA"/>
</dbReference>
<gene>
    <name evidence="2" type="ORF">SAMN06265373_102164</name>
</gene>
<dbReference type="InterPro" id="IPR006837">
    <property type="entry name" value="Divergent_DAC"/>
</dbReference>
<dbReference type="InterPro" id="IPR011330">
    <property type="entry name" value="Glyco_hydro/deAcase_b/a-brl"/>
</dbReference>
<dbReference type="Proteomes" id="UP001157961">
    <property type="component" value="Unassembled WGS sequence"/>
</dbReference>
<organism evidence="2 3">
    <name type="scientific">Shimia sagamensis</name>
    <dbReference type="NCBI Taxonomy" id="1566352"/>
    <lineage>
        <taxon>Bacteria</taxon>
        <taxon>Pseudomonadati</taxon>
        <taxon>Pseudomonadota</taxon>
        <taxon>Alphaproteobacteria</taxon>
        <taxon>Rhodobacterales</taxon>
        <taxon>Roseobacteraceae</taxon>
    </lineage>
</organism>
<dbReference type="Pfam" id="PF04748">
    <property type="entry name" value="Polysacc_deac_2"/>
    <property type="match status" value="1"/>
</dbReference>
<proteinExistence type="predicted"/>
<evidence type="ECO:0000256" key="1">
    <source>
        <dbReference type="SAM" id="MobiDB-lite"/>
    </source>
</evidence>
<feature type="compositionally biased region" description="Low complexity" evidence="1">
    <location>
        <begin position="61"/>
        <end position="83"/>
    </location>
</feature>
<evidence type="ECO:0000313" key="2">
    <source>
        <dbReference type="EMBL" id="SMP10688.1"/>
    </source>
</evidence>
<feature type="region of interest" description="Disordered" evidence="1">
    <location>
        <begin position="120"/>
        <end position="175"/>
    </location>
</feature>
<feature type="region of interest" description="Disordered" evidence="1">
    <location>
        <begin position="56"/>
        <end position="107"/>
    </location>
</feature>
<dbReference type="Gene3D" id="3.20.20.370">
    <property type="entry name" value="Glycoside hydrolase/deacetylase"/>
    <property type="match status" value="1"/>
</dbReference>
<name>A0ABY1NIG8_9RHOB</name>
<evidence type="ECO:0000313" key="3">
    <source>
        <dbReference type="Proteomes" id="UP001157961"/>
    </source>
</evidence>
<reference evidence="2 3" key="1">
    <citation type="submission" date="2017-05" db="EMBL/GenBank/DDBJ databases">
        <authorList>
            <person name="Varghese N."/>
            <person name="Submissions S."/>
        </authorList>
    </citation>
    <scope>NUCLEOTIDE SEQUENCE [LARGE SCALE GENOMIC DNA]</scope>
    <source>
        <strain evidence="2 3">DSM 29734</strain>
    </source>
</reference>
<dbReference type="CDD" id="cd10936">
    <property type="entry name" value="CE4_DAC2"/>
    <property type="match status" value="1"/>
</dbReference>